<dbReference type="KEGG" id="vg:33867916"/>
<keyword evidence="1" id="KW-0472">Membrane</keyword>
<reference evidence="2" key="1">
    <citation type="journal article" date="2017" name="J. Virol.">
        <title>Nidovirus-Associated Proliferative Pneumonia in the Green Tree Python (Morelia viridis).</title>
        <authorList>
            <person name="Dervas E."/>
            <person name="Hepojoki J."/>
            <person name="Laimbacher A."/>
            <person name="Romero-Palomo F."/>
            <person name="Jelinek C."/>
            <person name="Keller S."/>
            <person name="Smura T."/>
            <person name="Hepojoki S."/>
            <person name="Kipar A."/>
            <person name="Hetzel U."/>
        </authorList>
    </citation>
    <scope>NUCLEOTIDE SEQUENCE [LARGE SCALE GENOMIC DNA]</scope>
    <source>
        <strain evidence="2">S14-1323_MVNV</strain>
    </source>
</reference>
<organism evidence="2">
    <name type="scientific">Morelia viridis nidovirus</name>
    <dbReference type="NCBI Taxonomy" id="2016400"/>
    <lineage>
        <taxon>Viruses</taxon>
        <taxon>Riboviria</taxon>
        <taxon>Orthornavirae</taxon>
        <taxon>Pisuviricota</taxon>
        <taxon>Pisoniviricetes</taxon>
        <taxon>Nidovirales</taxon>
        <taxon>Tornidovirineae</taxon>
        <taxon>Tobaniviridae</taxon>
        <taxon>Serpentovirinae</taxon>
        <taxon>Pregotovirus</taxon>
        <taxon>Roypretovirus</taxon>
        <taxon>Pregotovirus heba</taxon>
    </lineage>
</organism>
<dbReference type="GeneID" id="33867916"/>
<dbReference type="EMBL" id="MF351889">
    <property type="protein sequence ID" value="ASO76155.1"/>
    <property type="molecule type" value="Genomic_RNA"/>
</dbReference>
<dbReference type="Proteomes" id="UP000217307">
    <property type="component" value="Segment"/>
</dbReference>
<gene>
    <name evidence="2" type="primary">ORF6</name>
</gene>
<dbReference type="OrthoDB" id="31342at10239"/>
<accession>A0A222AIF5</accession>
<evidence type="ECO:0000313" key="3">
    <source>
        <dbReference type="Proteomes" id="UP000217307"/>
    </source>
</evidence>
<dbReference type="RefSeq" id="YP_009408175.1">
    <property type="nucleotide sequence ID" value="NC_035465.1"/>
</dbReference>
<sequence>MSRSVSRLLLVIVNIICIVNVYCGFNGTNIEPREQNPINHQFMLWNKLNFVCMTCFNESGNIYYYHPKINFINKQLLSASVLVKLIGVEPTLQFYHNNKSFVFVNNTNQVSLVGEKFLVNESLYFDGMGPYRLSILSQMNKTNAIFQFNTTSNSGLQVYDTHYSWLDSPFNSTIVLGPLFMGPHYFRFIKYANGTASPVVALRFNNLSSLGYPRYFPASKEKVCPTKAPIIVTQTCKPEIKTVTIIKTITSVKEDKKVLMATPSEPPQLLECKQQLNVFIVLFVVVSCLFLLVVMVMMCRYTKQAQKQAKSSVY</sequence>
<proteinExistence type="predicted"/>
<evidence type="ECO:0000256" key="1">
    <source>
        <dbReference type="SAM" id="Phobius"/>
    </source>
</evidence>
<keyword evidence="1" id="KW-1133">Transmembrane helix</keyword>
<name>A0A222AIF5_9NIDO</name>
<feature type="transmembrane region" description="Helical" evidence="1">
    <location>
        <begin position="276"/>
        <end position="298"/>
    </location>
</feature>
<protein>
    <submittedName>
        <fullName evidence="2">TM-glycoprotein</fullName>
    </submittedName>
</protein>
<keyword evidence="1" id="KW-0812">Transmembrane</keyword>
<keyword evidence="3" id="KW-1185">Reference proteome</keyword>
<evidence type="ECO:0000313" key="2">
    <source>
        <dbReference type="EMBL" id="ASO76155.1"/>
    </source>
</evidence>